<dbReference type="EMBL" id="SDOX01000019">
    <property type="protein sequence ID" value="TFJ84271.1"/>
    <property type="molecule type" value="Genomic_DNA"/>
</dbReference>
<evidence type="ECO:0000313" key="3">
    <source>
        <dbReference type="Proteomes" id="UP000355283"/>
    </source>
</evidence>
<proteinExistence type="predicted"/>
<dbReference type="InterPro" id="IPR029058">
    <property type="entry name" value="AB_hydrolase_fold"/>
</dbReference>
<comment type="caution">
    <text evidence="2">The sequence shown here is derived from an EMBL/GenBank/DDBJ whole genome shotgun (WGS) entry which is preliminary data.</text>
</comment>
<evidence type="ECO:0000313" key="2">
    <source>
        <dbReference type="EMBL" id="TFJ84271.1"/>
    </source>
</evidence>
<dbReference type="Pfam" id="PF08538">
    <property type="entry name" value="DUF1749"/>
    <property type="match status" value="1"/>
</dbReference>
<dbReference type="InterPro" id="IPR013744">
    <property type="entry name" value="SidJ"/>
</dbReference>
<evidence type="ECO:0008006" key="4">
    <source>
        <dbReference type="Google" id="ProtNLM"/>
    </source>
</evidence>
<accession>A0A4D9CXZ0</accession>
<sequence length="312" mass="33406">MYSTSTVASGGGGGGAAASSQASSSWPSMDGKLFTYYRDEFVNRVAFCSGNKAHRRHVVLIGGLGDGLLPVPYTQSLGAALDARGWALVQVLLSSSYTGFGHTSLKTDAVELGRLVTFLQEEMGSLAVGLVGHSTGTQDSVYYVKTCEDPSKKPVFIVLQAPVSDREHLCLNETTSKFVQLAREMRAQGKGEEMLPRAAMWAPITADRFLDLATKEGLDDFFSSDLSDGELRDRLGHLDIPTLFLLSGADEYVPLGVNVQTLGERFVKACAGACPLPRAATVVGARHSGRGHEEVITLTILAFLDEVDNLIC</sequence>
<keyword evidence="3" id="KW-1185">Reference proteome</keyword>
<dbReference type="PANTHER" id="PTHR31591">
    <property type="entry name" value="UPF0613 PROTEIN PB24D3.06C"/>
    <property type="match status" value="1"/>
</dbReference>
<dbReference type="Proteomes" id="UP000355283">
    <property type="component" value="Unassembled WGS sequence"/>
</dbReference>
<dbReference type="OrthoDB" id="10034502at2759"/>
<dbReference type="SUPFAM" id="SSF53474">
    <property type="entry name" value="alpha/beta-Hydrolases"/>
    <property type="match status" value="1"/>
</dbReference>
<gene>
    <name evidence="2" type="ORF">NSK_004262</name>
</gene>
<dbReference type="AlphaFoldDB" id="A0A4D9CXZ0"/>
<reference evidence="2 3" key="1">
    <citation type="submission" date="2019-01" db="EMBL/GenBank/DDBJ databases">
        <title>Nuclear Genome Assembly of the Microalgal Biofuel strain Nannochloropsis salina CCMP1776.</title>
        <authorList>
            <person name="Hovde B."/>
        </authorList>
    </citation>
    <scope>NUCLEOTIDE SEQUENCE [LARGE SCALE GENOMIC DNA]</scope>
    <source>
        <strain evidence="2 3">CCMP1776</strain>
    </source>
</reference>
<evidence type="ECO:0000256" key="1">
    <source>
        <dbReference type="SAM" id="MobiDB-lite"/>
    </source>
</evidence>
<organism evidence="2 3">
    <name type="scientific">Nannochloropsis salina CCMP1776</name>
    <dbReference type="NCBI Taxonomy" id="1027361"/>
    <lineage>
        <taxon>Eukaryota</taxon>
        <taxon>Sar</taxon>
        <taxon>Stramenopiles</taxon>
        <taxon>Ochrophyta</taxon>
        <taxon>Eustigmatophyceae</taxon>
        <taxon>Eustigmatales</taxon>
        <taxon>Monodopsidaceae</taxon>
        <taxon>Microchloropsis</taxon>
        <taxon>Microchloropsis salina</taxon>
    </lineage>
</organism>
<protein>
    <recommendedName>
        <fullName evidence="4">AB hydrolase-1 domain-containing protein</fullName>
    </recommendedName>
</protein>
<name>A0A4D9CXZ0_9STRA</name>
<feature type="region of interest" description="Disordered" evidence="1">
    <location>
        <begin position="1"/>
        <end position="26"/>
    </location>
</feature>
<dbReference type="PANTHER" id="PTHR31591:SF1">
    <property type="entry name" value="UPF0613 PROTEIN PB24D3.06C"/>
    <property type="match status" value="1"/>
</dbReference>
<dbReference type="Gene3D" id="3.40.50.1820">
    <property type="entry name" value="alpha/beta hydrolase"/>
    <property type="match status" value="1"/>
</dbReference>